<dbReference type="PROSITE" id="PS00061">
    <property type="entry name" value="ADH_SHORT"/>
    <property type="match status" value="2"/>
</dbReference>
<dbReference type="CDD" id="cd05353">
    <property type="entry name" value="hydroxyacyl-CoA-like_DH_SDR_c-like"/>
    <property type="match status" value="2"/>
</dbReference>
<accession>A0AAD9L6M9</accession>
<proteinExistence type="inferred from homology"/>
<dbReference type="SUPFAM" id="SSF54637">
    <property type="entry name" value="Thioesterase/thiol ester dehydrase-isomerase"/>
    <property type="match status" value="2"/>
</dbReference>
<gene>
    <name evidence="12" type="ORF">DB88DRAFT_488333</name>
</gene>
<evidence type="ECO:0000256" key="3">
    <source>
        <dbReference type="ARBA" id="ARBA00006484"/>
    </source>
</evidence>
<dbReference type="PANTHER" id="PTHR45024:SF2">
    <property type="entry name" value="SCP2 DOMAIN-CONTAINING PROTEIN"/>
    <property type="match status" value="1"/>
</dbReference>
<evidence type="ECO:0000259" key="11">
    <source>
        <dbReference type="SMART" id="SM00822"/>
    </source>
</evidence>
<keyword evidence="6" id="KW-0560">Oxidoreductase</keyword>
<organism evidence="12 13">
    <name type="scientific">Papiliotrema laurentii</name>
    <name type="common">Cryptococcus laurentii</name>
    <dbReference type="NCBI Taxonomy" id="5418"/>
    <lineage>
        <taxon>Eukaryota</taxon>
        <taxon>Fungi</taxon>
        <taxon>Dikarya</taxon>
        <taxon>Basidiomycota</taxon>
        <taxon>Agaricomycotina</taxon>
        <taxon>Tremellomycetes</taxon>
        <taxon>Tremellales</taxon>
        <taxon>Rhynchogastremaceae</taxon>
        <taxon>Papiliotrema</taxon>
    </lineage>
</organism>
<keyword evidence="8" id="KW-0576">Peroxisome</keyword>
<dbReference type="PRINTS" id="PR00080">
    <property type="entry name" value="SDRFAMILY"/>
</dbReference>
<dbReference type="Pfam" id="PF01575">
    <property type="entry name" value="MaoC_dehydratas"/>
    <property type="match status" value="1"/>
</dbReference>
<dbReference type="GO" id="GO:0006631">
    <property type="term" value="P:fatty acid metabolic process"/>
    <property type="evidence" value="ECO:0007669"/>
    <property type="project" value="UniProtKB-KW"/>
</dbReference>
<comment type="subcellular location">
    <subcellularLocation>
        <location evidence="1">Peroxisome</location>
    </subcellularLocation>
</comment>
<feature type="domain" description="Ketoreductase" evidence="11">
    <location>
        <begin position="11"/>
        <end position="195"/>
    </location>
</feature>
<reference evidence="12" key="1">
    <citation type="submission" date="2023-02" db="EMBL/GenBank/DDBJ databases">
        <title>Identification and recombinant expression of a fungal hydrolase from Papiliotrema laurentii that hydrolyzes apple cutin and clears colloidal polyester polyurethane.</title>
        <authorList>
            <consortium name="DOE Joint Genome Institute"/>
            <person name="Roman V.A."/>
            <person name="Bojanowski C."/>
            <person name="Crable B.R."/>
            <person name="Wagner D.N."/>
            <person name="Hung C.S."/>
            <person name="Nadeau L.J."/>
            <person name="Schratz L."/>
            <person name="Haridas S."/>
            <person name="Pangilinan J."/>
            <person name="Lipzen A."/>
            <person name="Na H."/>
            <person name="Yan M."/>
            <person name="Ng V."/>
            <person name="Grigoriev I.V."/>
            <person name="Spatafora J.W."/>
            <person name="Barlow D."/>
            <person name="Biffinger J."/>
            <person name="Kelley-Loughnane N."/>
            <person name="Varaljay V.A."/>
            <person name="Crookes-Goodson W.J."/>
        </authorList>
    </citation>
    <scope>NUCLEOTIDE SEQUENCE</scope>
    <source>
        <strain evidence="12">5307AH</strain>
    </source>
</reference>
<evidence type="ECO:0000256" key="1">
    <source>
        <dbReference type="ARBA" id="ARBA00004275"/>
    </source>
</evidence>
<sequence>MSEQKLDFKDLVVLVTGAGSGIGRVYARFYASRGAKVAVNDVSAAGAQKVVDEIKGAGGQAVAAPGSVADGASIVQATVKAFGTVHVLINNAGILRDKSFKNMKDEDWDLVTLVHLKGAYSCTKACWPIFRQQKFGRIVNTASAAGLYGNMGQANYSAAKMGLVGFTRTLAREGVKYNIKTNVIAPMAASAMTETVMPPEMLKGLKPEFIAPFVGVLTAKNGPDVTGRIFELGAGFFSEVRWERTKGAIWHTGDDSFTPSAVAAKWSQVQNFDQAEHPVNSEDGDMLGWLQQSKKLPPNSQGSEKIDFKGKTVIITGAGAGLGRSYALMFAKLGANVVVNDVSKEGAAKVVEEVKALGGKAVAAVCSAEEGEAIVKAGLDAFGTIHILIANAGILRDKSFQNMDEKMWDQVIAVHLRGTYKCAKACWPIFQKQKYGRIVTTASPNGLYGTVGQANYSTAKAAIIGFTRTLAIEGGRTGIQANCIAPRAGTAMTATVWPQDLVDAMSPDFIAPVVGYLASEQCTDSGTLYETFGGYAAQMRWQRTHGAAFPNDREILPESIAAKWKEITTFDDRATNPSSGHEALEQILSNFSNLAGDNSSSGSSGSTDAFIDAEDTEEIKKAKRNPPKPDEYTYTERDVLLYNLGIGAKADELHWTYENADGFEALPTFGVIPQFGSSSAMDMGEFVPNFNPAKLLHGEQYLKINKAIPTSGTLVNHVRLREVLDKGKAAAVTVAVNTKDKSTGETIFESESTVFLRGSGGFGGKKTGADRGTASAANVPPKRKPDAVLEEKTSLEQAAIYRLSGDYNPLHIDPAFASMGGFPKPILHGLCFMGIAAKHVLKTFGPYTDIKVRFAGTVIPGETLVTEMWKEGNKVIFVAKVKERDAIALSSAAVTLKEEKSKL</sequence>
<feature type="region of interest" description="Disordered" evidence="10">
    <location>
        <begin position="765"/>
        <end position="785"/>
    </location>
</feature>
<dbReference type="InterPro" id="IPR002347">
    <property type="entry name" value="SDR_fam"/>
</dbReference>
<name>A0AAD9L6M9_PAPLA</name>
<dbReference type="InterPro" id="IPR020904">
    <property type="entry name" value="Sc_DH/Rdtase_CS"/>
</dbReference>
<evidence type="ECO:0000256" key="9">
    <source>
        <dbReference type="ARBA" id="ARBA00023239"/>
    </source>
</evidence>
<dbReference type="CDD" id="cd03448">
    <property type="entry name" value="HDE_HSD"/>
    <property type="match status" value="1"/>
</dbReference>
<keyword evidence="9" id="KW-0456">Lyase</keyword>
<comment type="similarity">
    <text evidence="3">Belongs to the short-chain dehydrogenases/reductases (SDR) family.</text>
</comment>
<dbReference type="Pfam" id="PF00106">
    <property type="entry name" value="adh_short"/>
    <property type="match status" value="2"/>
</dbReference>
<dbReference type="InterPro" id="IPR036291">
    <property type="entry name" value="NAD(P)-bd_dom_sf"/>
</dbReference>
<comment type="pathway">
    <text evidence="2">Lipid metabolism; fatty acid beta-oxidation.</text>
</comment>
<keyword evidence="13" id="KW-1185">Reference proteome</keyword>
<evidence type="ECO:0000256" key="6">
    <source>
        <dbReference type="ARBA" id="ARBA00023002"/>
    </source>
</evidence>
<dbReference type="InterPro" id="IPR002539">
    <property type="entry name" value="MaoC-like_dom"/>
</dbReference>
<evidence type="ECO:0000256" key="10">
    <source>
        <dbReference type="SAM" id="MobiDB-lite"/>
    </source>
</evidence>
<dbReference type="Gene3D" id="3.10.129.10">
    <property type="entry name" value="Hotdog Thioesterase"/>
    <property type="match status" value="1"/>
</dbReference>
<evidence type="ECO:0000256" key="4">
    <source>
        <dbReference type="ARBA" id="ARBA00022832"/>
    </source>
</evidence>
<dbReference type="Pfam" id="PF22622">
    <property type="entry name" value="MFE-2_hydrat-2_N"/>
    <property type="match status" value="1"/>
</dbReference>
<dbReference type="PRINTS" id="PR00081">
    <property type="entry name" value="GDHRDH"/>
</dbReference>
<dbReference type="SUPFAM" id="SSF51735">
    <property type="entry name" value="NAD(P)-binding Rossmann-fold domains"/>
    <property type="match status" value="2"/>
</dbReference>
<dbReference type="PANTHER" id="PTHR45024">
    <property type="entry name" value="DEHYDROGENASES, SHORT CHAIN"/>
    <property type="match status" value="1"/>
</dbReference>
<evidence type="ECO:0000313" key="13">
    <source>
        <dbReference type="Proteomes" id="UP001182556"/>
    </source>
</evidence>
<keyword evidence="4" id="KW-0276">Fatty acid metabolism</keyword>
<keyword evidence="7" id="KW-0443">Lipid metabolism</keyword>
<dbReference type="Gene3D" id="1.10.287.4290">
    <property type="match status" value="1"/>
</dbReference>
<comment type="caution">
    <text evidence="12">The sequence shown here is derived from an EMBL/GenBank/DDBJ whole genome shotgun (WGS) entry which is preliminary data.</text>
</comment>
<evidence type="ECO:0000256" key="8">
    <source>
        <dbReference type="ARBA" id="ARBA00023140"/>
    </source>
</evidence>
<dbReference type="FunFam" id="3.40.50.720:FF:000084">
    <property type="entry name" value="Short-chain dehydrogenase reductase"/>
    <property type="match status" value="2"/>
</dbReference>
<dbReference type="GO" id="GO:0005777">
    <property type="term" value="C:peroxisome"/>
    <property type="evidence" value="ECO:0007669"/>
    <property type="project" value="UniProtKB-SubCell"/>
</dbReference>
<dbReference type="Proteomes" id="UP001182556">
    <property type="component" value="Unassembled WGS sequence"/>
</dbReference>
<dbReference type="GO" id="GO:0016491">
    <property type="term" value="F:oxidoreductase activity"/>
    <property type="evidence" value="ECO:0007669"/>
    <property type="project" value="UniProtKB-KW"/>
</dbReference>
<dbReference type="GO" id="GO:0004300">
    <property type="term" value="F:enoyl-CoA hydratase activity"/>
    <property type="evidence" value="ECO:0007669"/>
    <property type="project" value="UniProtKB-ARBA"/>
</dbReference>
<dbReference type="InterPro" id="IPR051687">
    <property type="entry name" value="Peroxisomal_Beta-Oxidation"/>
</dbReference>
<dbReference type="Gene3D" id="3.40.50.720">
    <property type="entry name" value="NAD(P)-binding Rossmann-like Domain"/>
    <property type="match status" value="2"/>
</dbReference>
<dbReference type="InterPro" id="IPR057326">
    <property type="entry name" value="KR_dom"/>
</dbReference>
<evidence type="ECO:0000256" key="2">
    <source>
        <dbReference type="ARBA" id="ARBA00005005"/>
    </source>
</evidence>
<protein>
    <submittedName>
        <fullName evidence="12">Peroxisomal hydratase-dehydrogenase-epimerase</fullName>
    </submittedName>
</protein>
<evidence type="ECO:0000256" key="7">
    <source>
        <dbReference type="ARBA" id="ARBA00023098"/>
    </source>
</evidence>
<dbReference type="InterPro" id="IPR054357">
    <property type="entry name" value="MFE-2_N"/>
</dbReference>
<evidence type="ECO:0000313" key="12">
    <source>
        <dbReference type="EMBL" id="KAK1925223.1"/>
    </source>
</evidence>
<dbReference type="AlphaFoldDB" id="A0AAD9L6M9"/>
<dbReference type="EMBL" id="JAODAN010000004">
    <property type="protein sequence ID" value="KAK1925223.1"/>
    <property type="molecule type" value="Genomic_DNA"/>
</dbReference>
<evidence type="ECO:0000256" key="5">
    <source>
        <dbReference type="ARBA" id="ARBA00022857"/>
    </source>
</evidence>
<keyword evidence="5" id="KW-0521">NADP</keyword>
<dbReference type="InterPro" id="IPR029069">
    <property type="entry name" value="HotDog_dom_sf"/>
</dbReference>
<dbReference type="SMART" id="SM00822">
    <property type="entry name" value="PKS_KR"/>
    <property type="match status" value="1"/>
</dbReference>